<dbReference type="GO" id="GO:0005524">
    <property type="term" value="F:ATP binding"/>
    <property type="evidence" value="ECO:0007669"/>
    <property type="project" value="UniProtKB-KW"/>
</dbReference>
<evidence type="ECO:0000313" key="17">
    <source>
        <dbReference type="Proteomes" id="UP000009229"/>
    </source>
</evidence>
<feature type="transmembrane region" description="Helical" evidence="14">
    <location>
        <begin position="12"/>
        <end position="35"/>
    </location>
</feature>
<keyword evidence="8" id="KW-0547">Nucleotide-binding</keyword>
<dbReference type="KEGG" id="dku:Desku_1340"/>
<dbReference type="PRINTS" id="PR00344">
    <property type="entry name" value="BCTRLSENSOR"/>
</dbReference>
<evidence type="ECO:0000256" key="7">
    <source>
        <dbReference type="ARBA" id="ARBA00022692"/>
    </source>
</evidence>
<dbReference type="FunFam" id="3.30.450.20:FF:000018">
    <property type="entry name" value="Sensor histidine kinase DcuS"/>
    <property type="match status" value="1"/>
</dbReference>
<keyword evidence="9 16" id="KW-0418">Kinase</keyword>
<accession>A0AAU8Q208</accession>
<dbReference type="SMART" id="SM00091">
    <property type="entry name" value="PAS"/>
    <property type="match status" value="1"/>
</dbReference>
<gene>
    <name evidence="16" type="ordered locus">Desku_1340</name>
</gene>
<keyword evidence="12" id="KW-0902">Two-component regulatory system</keyword>
<dbReference type="InterPro" id="IPR035965">
    <property type="entry name" value="PAS-like_dom_sf"/>
</dbReference>
<dbReference type="SUPFAM" id="SSF103190">
    <property type="entry name" value="Sensory domain-like"/>
    <property type="match status" value="1"/>
</dbReference>
<sequence>MDIYRRFLPLRTRLAILSFVSVVLSILVAVILMGVKVSRLLEEEMGMRALAIARTLAQMEAIQNNVGHPGGASIIQPVAEKIRLATGVEYIVVVDMNRVRYSHPVAERIGGKFSDRDLDPALSGREYITRTAGVMGPAVRAFSPIKVDEGTRQVGVVVVGIITPTFAELFRAIQAQLYPSLAIGLLAGLLGSLYLASRIKGAMFTLEPEEIARILEERTAMLQAMGEGIIAIDRDMRITVINEEAKRLLGADDEVVGRSITEVLPDSFLPRVLQTGQPEFNQERVLKNTVVIVNRVPVRVKGEVVGALASFRDRTEVHHLAEELTGVKSFVEALRVQNHEYLNRLHTIAGLLQLNRVQEAVDYIFAVTEEQQELTRLLTKNICDYSIAGLLLGKYSRARELQVDLYIDRSCRLSRLPPHMDAAALGVVLGNLLENALDAVREMEPSRRRVAFEMRNDSGGLVVIVRDWGSGIPSHLQERIFEQGFSTKGTGRGIGLYLVKKHVDTAGGEITVHSREGEGTTITVRIPGESPCSTPSSKAIQGVTS</sequence>
<dbReference type="SMART" id="SM00387">
    <property type="entry name" value="HATPase_c"/>
    <property type="match status" value="1"/>
</dbReference>
<evidence type="ECO:0000256" key="4">
    <source>
        <dbReference type="ARBA" id="ARBA00022475"/>
    </source>
</evidence>
<name>A0AAU8Q208_DESK7</name>
<dbReference type="InterPro" id="IPR005467">
    <property type="entry name" value="His_kinase_dom"/>
</dbReference>
<keyword evidence="13 14" id="KW-0472">Membrane</keyword>
<dbReference type="Pfam" id="PF08448">
    <property type="entry name" value="PAS_4"/>
    <property type="match status" value="1"/>
</dbReference>
<evidence type="ECO:0000256" key="13">
    <source>
        <dbReference type="ARBA" id="ARBA00023136"/>
    </source>
</evidence>
<evidence type="ECO:0000256" key="2">
    <source>
        <dbReference type="ARBA" id="ARBA00004651"/>
    </source>
</evidence>
<dbReference type="NCBIfam" id="NF008298">
    <property type="entry name" value="PRK11086.1"/>
    <property type="match status" value="1"/>
</dbReference>
<dbReference type="EC" id="2.7.13.3" evidence="3"/>
<comment type="catalytic activity">
    <reaction evidence="1">
        <text>ATP + protein L-histidine = ADP + protein N-phospho-L-histidine.</text>
        <dbReference type="EC" id="2.7.13.3"/>
    </reaction>
</comment>
<dbReference type="EMBL" id="CP002770">
    <property type="protein sequence ID" value="AEG14923.1"/>
    <property type="molecule type" value="Genomic_DNA"/>
</dbReference>
<evidence type="ECO:0000256" key="12">
    <source>
        <dbReference type="ARBA" id="ARBA00023012"/>
    </source>
</evidence>
<dbReference type="SUPFAM" id="SSF55890">
    <property type="entry name" value="Sporulation response regulatory protein Spo0B"/>
    <property type="match status" value="1"/>
</dbReference>
<dbReference type="Pfam" id="PF14689">
    <property type="entry name" value="SPOB_a"/>
    <property type="match status" value="1"/>
</dbReference>
<evidence type="ECO:0000256" key="8">
    <source>
        <dbReference type="ARBA" id="ARBA00022741"/>
    </source>
</evidence>
<evidence type="ECO:0000256" key="14">
    <source>
        <dbReference type="SAM" id="Phobius"/>
    </source>
</evidence>
<dbReference type="InterPro" id="IPR004358">
    <property type="entry name" value="Sig_transdc_His_kin-like_C"/>
</dbReference>
<evidence type="ECO:0000256" key="3">
    <source>
        <dbReference type="ARBA" id="ARBA00012438"/>
    </source>
</evidence>
<evidence type="ECO:0000259" key="15">
    <source>
        <dbReference type="PROSITE" id="PS50109"/>
    </source>
</evidence>
<dbReference type="InterPro" id="IPR003594">
    <property type="entry name" value="HATPase_dom"/>
</dbReference>
<dbReference type="InterPro" id="IPR029151">
    <property type="entry name" value="Sensor-like_sf"/>
</dbReference>
<dbReference type="PANTHER" id="PTHR43547">
    <property type="entry name" value="TWO-COMPONENT HISTIDINE KINASE"/>
    <property type="match status" value="1"/>
</dbReference>
<dbReference type="SUPFAM" id="SSF55874">
    <property type="entry name" value="ATPase domain of HSP90 chaperone/DNA topoisomerase II/histidine kinase"/>
    <property type="match status" value="1"/>
</dbReference>
<dbReference type="SUPFAM" id="SSF55785">
    <property type="entry name" value="PYP-like sensor domain (PAS domain)"/>
    <property type="match status" value="1"/>
</dbReference>
<dbReference type="Pfam" id="PF02518">
    <property type="entry name" value="HATPase_c"/>
    <property type="match status" value="1"/>
</dbReference>
<dbReference type="GO" id="GO:0000155">
    <property type="term" value="F:phosphorelay sensor kinase activity"/>
    <property type="evidence" value="ECO:0007669"/>
    <property type="project" value="InterPro"/>
</dbReference>
<dbReference type="InterPro" id="IPR016120">
    <property type="entry name" value="Sig_transdc_His_kin_SpoOB"/>
</dbReference>
<keyword evidence="17" id="KW-1185">Reference proteome</keyword>
<dbReference type="Gene3D" id="1.10.287.130">
    <property type="match status" value="1"/>
</dbReference>
<dbReference type="InterPro" id="IPR033463">
    <property type="entry name" value="sCache_3"/>
</dbReference>
<dbReference type="Gene3D" id="3.30.565.10">
    <property type="entry name" value="Histidine kinase-like ATPase, C-terminal domain"/>
    <property type="match status" value="1"/>
</dbReference>
<keyword evidence="6" id="KW-0808">Transferase</keyword>
<evidence type="ECO:0000256" key="1">
    <source>
        <dbReference type="ARBA" id="ARBA00000085"/>
    </source>
</evidence>
<dbReference type="PANTHER" id="PTHR43547:SF10">
    <property type="entry name" value="SENSOR HISTIDINE KINASE DCUS"/>
    <property type="match status" value="1"/>
</dbReference>
<evidence type="ECO:0000256" key="6">
    <source>
        <dbReference type="ARBA" id="ARBA00022679"/>
    </source>
</evidence>
<dbReference type="GO" id="GO:0005886">
    <property type="term" value="C:plasma membrane"/>
    <property type="evidence" value="ECO:0007669"/>
    <property type="project" value="UniProtKB-SubCell"/>
</dbReference>
<dbReference type="Proteomes" id="UP000009229">
    <property type="component" value="Chromosome"/>
</dbReference>
<dbReference type="Pfam" id="PF17203">
    <property type="entry name" value="sCache_3_2"/>
    <property type="match status" value="1"/>
</dbReference>
<comment type="subcellular location">
    <subcellularLocation>
        <location evidence="2">Cell membrane</location>
        <topology evidence="2">Multi-pass membrane protein</topology>
    </subcellularLocation>
</comment>
<keyword evidence="7 14" id="KW-0812">Transmembrane</keyword>
<keyword evidence="4" id="KW-1003">Cell membrane</keyword>
<dbReference type="InterPro" id="IPR039506">
    <property type="entry name" value="SPOB_a"/>
</dbReference>
<organism evidence="16 17">
    <name type="scientific">Desulfofundulus kuznetsovii (strain DSM 6115 / VKM B-1805 / 17)</name>
    <name type="common">Desulfotomaculum kuznetsovii</name>
    <dbReference type="NCBI Taxonomy" id="760568"/>
    <lineage>
        <taxon>Bacteria</taxon>
        <taxon>Bacillati</taxon>
        <taxon>Bacillota</taxon>
        <taxon>Clostridia</taxon>
        <taxon>Eubacteriales</taxon>
        <taxon>Peptococcaceae</taxon>
        <taxon>Desulfofundulus</taxon>
    </lineage>
</organism>
<reference evidence="17" key="1">
    <citation type="submission" date="2011-05" db="EMBL/GenBank/DDBJ databases">
        <title>Complete sequence of Desulfotomaculum kuznetsovii DSM 6115.</title>
        <authorList>
            <person name="Lucas S."/>
            <person name="Han J."/>
            <person name="Lapidus A."/>
            <person name="Cheng J.-F."/>
            <person name="Goodwin L."/>
            <person name="Pitluck S."/>
            <person name="Peters L."/>
            <person name="Mikhailova N."/>
            <person name="Lu M."/>
            <person name="Saunders E."/>
            <person name="Han C."/>
            <person name="Tapia R."/>
            <person name="Land M."/>
            <person name="Hauser L."/>
            <person name="Kyrpides N."/>
            <person name="Ivanova N."/>
            <person name="Pagani I."/>
            <person name="Nazina T."/>
            <person name="Ivanova A."/>
            <person name="Parshina S."/>
            <person name="Kuever J."/>
            <person name="Muyzer G."/>
            <person name="Plugge C."/>
            <person name="Stams A."/>
            <person name="Woyke T."/>
        </authorList>
    </citation>
    <scope>NUCLEOTIDE SEQUENCE [LARGE SCALE GENOMIC DNA]</scope>
    <source>
        <strain evidence="17">DSM 6115 / VKM B-1805 / 17</strain>
    </source>
</reference>
<dbReference type="InterPro" id="IPR000014">
    <property type="entry name" value="PAS"/>
</dbReference>
<dbReference type="CDD" id="cd00130">
    <property type="entry name" value="PAS"/>
    <property type="match status" value="1"/>
</dbReference>
<keyword evidence="5" id="KW-0597">Phosphoprotein</keyword>
<feature type="domain" description="Histidine kinase" evidence="15">
    <location>
        <begin position="315"/>
        <end position="530"/>
    </location>
</feature>
<protein>
    <recommendedName>
        <fullName evidence="3">histidine kinase</fullName>
        <ecNumber evidence="3">2.7.13.3</ecNumber>
    </recommendedName>
</protein>
<evidence type="ECO:0000256" key="9">
    <source>
        <dbReference type="ARBA" id="ARBA00022777"/>
    </source>
</evidence>
<dbReference type="InterPro" id="IPR036890">
    <property type="entry name" value="HATPase_C_sf"/>
</dbReference>
<evidence type="ECO:0000256" key="5">
    <source>
        <dbReference type="ARBA" id="ARBA00022553"/>
    </source>
</evidence>
<dbReference type="InterPro" id="IPR013656">
    <property type="entry name" value="PAS_4"/>
</dbReference>
<dbReference type="PROSITE" id="PS50109">
    <property type="entry name" value="HIS_KIN"/>
    <property type="match status" value="1"/>
</dbReference>
<dbReference type="AlphaFoldDB" id="A0AAU8Q208"/>
<dbReference type="NCBIfam" id="TIGR00229">
    <property type="entry name" value="sensory_box"/>
    <property type="match status" value="1"/>
</dbReference>
<evidence type="ECO:0000313" key="16">
    <source>
        <dbReference type="EMBL" id="AEG14923.1"/>
    </source>
</evidence>
<evidence type="ECO:0000256" key="11">
    <source>
        <dbReference type="ARBA" id="ARBA00022989"/>
    </source>
</evidence>
<proteinExistence type="predicted"/>
<dbReference type="RefSeq" id="WP_013822438.1">
    <property type="nucleotide sequence ID" value="NC_015573.1"/>
</dbReference>
<keyword evidence="11 14" id="KW-1133">Transmembrane helix</keyword>
<dbReference type="Gene3D" id="3.30.450.20">
    <property type="entry name" value="PAS domain"/>
    <property type="match status" value="2"/>
</dbReference>
<keyword evidence="10" id="KW-0067">ATP-binding</keyword>
<evidence type="ECO:0000256" key="10">
    <source>
        <dbReference type="ARBA" id="ARBA00022840"/>
    </source>
</evidence>